<evidence type="ECO:0000259" key="8">
    <source>
        <dbReference type="PROSITE" id="PS50109"/>
    </source>
</evidence>
<evidence type="ECO:0000256" key="5">
    <source>
        <dbReference type="ARBA" id="ARBA00022777"/>
    </source>
</evidence>
<dbReference type="RefSeq" id="WP_066919555.1">
    <property type="nucleotide sequence ID" value="NZ_CP011971.1"/>
</dbReference>
<dbReference type="PROSITE" id="PS50109">
    <property type="entry name" value="HIS_KIN"/>
    <property type="match status" value="1"/>
</dbReference>
<dbReference type="GO" id="GO:0030295">
    <property type="term" value="F:protein kinase activator activity"/>
    <property type="evidence" value="ECO:0007669"/>
    <property type="project" value="TreeGrafter"/>
</dbReference>
<dbReference type="SMART" id="SM00387">
    <property type="entry name" value="HATPase_c"/>
    <property type="match status" value="1"/>
</dbReference>
<dbReference type="PANTHER" id="PTHR42878:SF15">
    <property type="entry name" value="BACTERIOPHYTOCHROME"/>
    <property type="match status" value="1"/>
</dbReference>
<dbReference type="AlphaFoldDB" id="A0A127F8A9"/>
<keyword evidence="7" id="KW-0472">Membrane</keyword>
<feature type="transmembrane region" description="Helical" evidence="7">
    <location>
        <begin position="7"/>
        <end position="25"/>
    </location>
</feature>
<dbReference type="GO" id="GO:0000155">
    <property type="term" value="F:phosphorelay sensor kinase activity"/>
    <property type="evidence" value="ECO:0007669"/>
    <property type="project" value="InterPro"/>
</dbReference>
<keyword evidence="6" id="KW-0175">Coiled coil</keyword>
<gene>
    <name evidence="9" type="ORF">ACG33_05990</name>
</gene>
<dbReference type="Pfam" id="PF00512">
    <property type="entry name" value="HisKA"/>
    <property type="match status" value="1"/>
</dbReference>
<dbReference type="GO" id="GO:0007234">
    <property type="term" value="P:osmosensory signaling via phosphorelay pathway"/>
    <property type="evidence" value="ECO:0007669"/>
    <property type="project" value="TreeGrafter"/>
</dbReference>
<dbReference type="InterPro" id="IPR036097">
    <property type="entry name" value="HisK_dim/P_sf"/>
</dbReference>
<keyword evidence="5 9" id="KW-0418">Kinase</keyword>
<dbReference type="Proteomes" id="UP000070250">
    <property type="component" value="Chromosome"/>
</dbReference>
<dbReference type="SUPFAM" id="SSF55874">
    <property type="entry name" value="ATPase domain of HSP90 chaperone/DNA topoisomerase II/histidine kinase"/>
    <property type="match status" value="1"/>
</dbReference>
<comment type="catalytic activity">
    <reaction evidence="1">
        <text>ATP + protein L-histidine = ADP + protein N-phospho-L-histidine.</text>
        <dbReference type="EC" id="2.7.13.3"/>
    </reaction>
</comment>
<dbReference type="Pfam" id="PF02518">
    <property type="entry name" value="HATPase_c"/>
    <property type="match status" value="1"/>
</dbReference>
<proteinExistence type="predicted"/>
<keyword evidence="7" id="KW-0812">Transmembrane</keyword>
<dbReference type="InterPro" id="IPR005467">
    <property type="entry name" value="His_kinase_dom"/>
</dbReference>
<organism evidence="9 10">
    <name type="scientific">Steroidobacter denitrificans</name>
    <dbReference type="NCBI Taxonomy" id="465721"/>
    <lineage>
        <taxon>Bacteria</taxon>
        <taxon>Pseudomonadati</taxon>
        <taxon>Pseudomonadota</taxon>
        <taxon>Gammaproteobacteria</taxon>
        <taxon>Steroidobacterales</taxon>
        <taxon>Steroidobacteraceae</taxon>
        <taxon>Steroidobacter</taxon>
    </lineage>
</organism>
<dbReference type="InterPro" id="IPR003661">
    <property type="entry name" value="HisK_dim/P_dom"/>
</dbReference>
<evidence type="ECO:0000256" key="1">
    <source>
        <dbReference type="ARBA" id="ARBA00000085"/>
    </source>
</evidence>
<evidence type="ECO:0000313" key="10">
    <source>
        <dbReference type="Proteomes" id="UP000070250"/>
    </source>
</evidence>
<dbReference type="GO" id="GO:0000156">
    <property type="term" value="F:phosphorelay response regulator activity"/>
    <property type="evidence" value="ECO:0007669"/>
    <property type="project" value="TreeGrafter"/>
</dbReference>
<dbReference type="EMBL" id="CP011971">
    <property type="protein sequence ID" value="AMN46654.1"/>
    <property type="molecule type" value="Genomic_DNA"/>
</dbReference>
<feature type="domain" description="Histidine kinase" evidence="8">
    <location>
        <begin position="105"/>
        <end position="317"/>
    </location>
</feature>
<evidence type="ECO:0000313" key="9">
    <source>
        <dbReference type="EMBL" id="AMN46654.1"/>
    </source>
</evidence>
<dbReference type="PANTHER" id="PTHR42878">
    <property type="entry name" value="TWO-COMPONENT HISTIDINE KINASE"/>
    <property type="match status" value="1"/>
</dbReference>
<dbReference type="EC" id="2.7.13.3" evidence="2"/>
<dbReference type="InterPro" id="IPR050351">
    <property type="entry name" value="BphY/WalK/GraS-like"/>
</dbReference>
<evidence type="ECO:0000256" key="2">
    <source>
        <dbReference type="ARBA" id="ARBA00012438"/>
    </source>
</evidence>
<keyword evidence="10" id="KW-1185">Reference proteome</keyword>
<evidence type="ECO:0000256" key="7">
    <source>
        <dbReference type="SAM" id="Phobius"/>
    </source>
</evidence>
<keyword evidence="4" id="KW-0808">Transferase</keyword>
<dbReference type="Gene3D" id="1.10.287.130">
    <property type="match status" value="1"/>
</dbReference>
<evidence type="ECO:0000256" key="3">
    <source>
        <dbReference type="ARBA" id="ARBA00022553"/>
    </source>
</evidence>
<dbReference type="SUPFAM" id="SSF47384">
    <property type="entry name" value="Homodimeric domain of signal transducing histidine kinase"/>
    <property type="match status" value="1"/>
</dbReference>
<dbReference type="FunFam" id="3.30.565.10:FF:000006">
    <property type="entry name" value="Sensor histidine kinase WalK"/>
    <property type="match status" value="1"/>
</dbReference>
<sequence length="317" mass="36016">MSRTITLIYFIFGATWVFITDRLLTRLDIPVADRLQWQTLKGWIYVLISTALLYLLLRRQQRRDAASMAALMQSQEEVQRMNSDLEQHARRLELANREAESFAYAVSHDLRAPLRGMFGFSQILLDSAADGLDEQTLHYLRRIHDAGQRMSCLIDDLLNLSRISRSALERRPVDLTGLAADVAASMQERYPDRPVQVRIAGDMHVHGDLRLLRIAIDNLLNNAWKYTGRESHPEIEVGVQRTSAGAVYFVRDNGVGFDMNYAEMLFSPFQRLHAEAEFPGNGIGLATVQRILSLHGGRIWAEAQPGRGATFYFTLEP</sequence>
<keyword evidence="3" id="KW-0597">Phosphoprotein</keyword>
<dbReference type="KEGG" id="sdf:ACG33_05990"/>
<dbReference type="SMART" id="SM00388">
    <property type="entry name" value="HisKA"/>
    <property type="match status" value="1"/>
</dbReference>
<dbReference type="GO" id="GO:0005886">
    <property type="term" value="C:plasma membrane"/>
    <property type="evidence" value="ECO:0007669"/>
    <property type="project" value="UniProtKB-ARBA"/>
</dbReference>
<dbReference type="OrthoDB" id="9808408at2"/>
<protein>
    <recommendedName>
        <fullName evidence="2">histidine kinase</fullName>
        <ecNumber evidence="2">2.7.13.3</ecNumber>
    </recommendedName>
</protein>
<dbReference type="InterPro" id="IPR036890">
    <property type="entry name" value="HATPase_C_sf"/>
</dbReference>
<reference evidence="9 10" key="1">
    <citation type="submission" date="2015-06" db="EMBL/GenBank/DDBJ databases">
        <title>A Comprehensive Approach to Explore the Metabolic and Phylogenetic Diversity of Bacterial Steroid Degradation in the Environment: Testosterone as an Example.</title>
        <authorList>
            <person name="Yang F.-C."/>
            <person name="Chen Y.-L."/>
            <person name="Yu C.-P."/>
            <person name="Tang S.-L."/>
            <person name="Wang P.-H."/>
            <person name="Ismail W."/>
            <person name="Wang C.-H."/>
            <person name="Yang C.-Y."/>
            <person name="Chiang Y.-R."/>
        </authorList>
    </citation>
    <scope>NUCLEOTIDE SEQUENCE [LARGE SCALE GENOMIC DNA]</scope>
    <source>
        <strain evidence="9 10">DSM 18526</strain>
    </source>
</reference>
<name>A0A127F8A9_STEDE</name>
<dbReference type="PRINTS" id="PR00344">
    <property type="entry name" value="BCTRLSENSOR"/>
</dbReference>
<dbReference type="InterPro" id="IPR004358">
    <property type="entry name" value="Sig_transdc_His_kin-like_C"/>
</dbReference>
<feature type="coiled-coil region" evidence="6">
    <location>
        <begin position="71"/>
        <end position="98"/>
    </location>
</feature>
<accession>A0A127F8A9</accession>
<keyword evidence="7" id="KW-1133">Transmembrane helix</keyword>
<evidence type="ECO:0000256" key="4">
    <source>
        <dbReference type="ARBA" id="ARBA00022679"/>
    </source>
</evidence>
<dbReference type="CDD" id="cd00082">
    <property type="entry name" value="HisKA"/>
    <property type="match status" value="1"/>
</dbReference>
<dbReference type="Gene3D" id="3.30.565.10">
    <property type="entry name" value="Histidine kinase-like ATPase, C-terminal domain"/>
    <property type="match status" value="1"/>
</dbReference>
<feature type="transmembrane region" description="Helical" evidence="7">
    <location>
        <begin position="37"/>
        <end position="57"/>
    </location>
</feature>
<dbReference type="STRING" id="465721.ACG33_05990"/>
<dbReference type="InterPro" id="IPR003594">
    <property type="entry name" value="HATPase_dom"/>
</dbReference>
<evidence type="ECO:0000256" key="6">
    <source>
        <dbReference type="SAM" id="Coils"/>
    </source>
</evidence>